<protein>
    <recommendedName>
        <fullName evidence="3">Protein GrpE</fullName>
    </recommendedName>
    <alternativeName>
        <fullName evidence="3">HSP-70 cofactor</fullName>
    </alternativeName>
</protein>
<dbReference type="GO" id="GO:0051082">
    <property type="term" value="F:unfolded protein binding"/>
    <property type="evidence" value="ECO:0007669"/>
    <property type="project" value="TreeGrafter"/>
</dbReference>
<keyword evidence="3" id="KW-0963">Cytoplasm</keyword>
<reference evidence="6" key="1">
    <citation type="submission" date="2017-09" db="EMBL/GenBank/DDBJ databases">
        <title>Depth-based differentiation of microbial function through sediment-hosted aquifers and enrichment of novel symbionts in the deep terrestrial subsurface.</title>
        <authorList>
            <person name="Probst A.J."/>
            <person name="Ladd B."/>
            <person name="Jarett J.K."/>
            <person name="Geller-Mcgrath D.E."/>
            <person name="Sieber C.M.K."/>
            <person name="Emerson J.B."/>
            <person name="Anantharaman K."/>
            <person name="Thomas B.C."/>
            <person name="Malmstrom R."/>
            <person name="Stieglmeier M."/>
            <person name="Klingl A."/>
            <person name="Woyke T."/>
            <person name="Ryan C.M."/>
            <person name="Banfield J.F."/>
        </authorList>
    </citation>
    <scope>NUCLEOTIDE SEQUENCE [LARGE SCALE GENOMIC DNA]</scope>
</reference>
<name>A0A2M6WAH4_9BACT</name>
<comment type="subunit">
    <text evidence="3">Homodimer.</text>
</comment>
<dbReference type="InterPro" id="IPR000740">
    <property type="entry name" value="GrpE"/>
</dbReference>
<accession>A0A2M6WAH4</accession>
<dbReference type="EMBL" id="PFBP01000032">
    <property type="protein sequence ID" value="PIT89806.1"/>
    <property type="molecule type" value="Genomic_DNA"/>
</dbReference>
<dbReference type="HAMAP" id="MF_01151">
    <property type="entry name" value="GrpE"/>
    <property type="match status" value="1"/>
</dbReference>
<keyword evidence="2 3" id="KW-0143">Chaperone</keyword>
<evidence type="ECO:0000256" key="4">
    <source>
        <dbReference type="RuleBase" id="RU004478"/>
    </source>
</evidence>
<comment type="function">
    <text evidence="3">Participates actively in the response to hyperosmotic and heat shock by preventing the aggregation of stress-denatured proteins, in association with DnaK and GrpE. It is the nucleotide exchange factor for DnaK and may function as a thermosensor. Unfolded proteins bind initially to DnaJ; upon interaction with the DnaJ-bound protein, DnaK hydrolyzes its bound ATP, resulting in the formation of a stable complex. GrpE releases ADP from DnaK; ATP binding to DnaK triggers the release of the substrate protein, thus completing the reaction cycle. Several rounds of ATP-dependent interactions between DnaJ, DnaK and GrpE are required for fully efficient folding.</text>
</comment>
<keyword evidence="3" id="KW-0346">Stress response</keyword>
<dbReference type="SUPFAM" id="SSF51064">
    <property type="entry name" value="Head domain of nucleotide exchange factor GrpE"/>
    <property type="match status" value="1"/>
</dbReference>
<dbReference type="CDD" id="cd00446">
    <property type="entry name" value="GrpE"/>
    <property type="match status" value="1"/>
</dbReference>
<dbReference type="InterPro" id="IPR013805">
    <property type="entry name" value="GrpE_CC"/>
</dbReference>
<dbReference type="PANTHER" id="PTHR21237">
    <property type="entry name" value="GRPE PROTEIN"/>
    <property type="match status" value="1"/>
</dbReference>
<dbReference type="AlphaFoldDB" id="A0A2M6WAH4"/>
<dbReference type="GO" id="GO:0006457">
    <property type="term" value="P:protein folding"/>
    <property type="evidence" value="ECO:0007669"/>
    <property type="project" value="InterPro"/>
</dbReference>
<dbReference type="PANTHER" id="PTHR21237:SF23">
    <property type="entry name" value="GRPE PROTEIN HOMOLOG, MITOCHONDRIAL"/>
    <property type="match status" value="1"/>
</dbReference>
<dbReference type="Pfam" id="PF01025">
    <property type="entry name" value="GrpE"/>
    <property type="match status" value="1"/>
</dbReference>
<evidence type="ECO:0000313" key="5">
    <source>
        <dbReference type="EMBL" id="PIT89806.1"/>
    </source>
</evidence>
<dbReference type="GO" id="GO:0005737">
    <property type="term" value="C:cytoplasm"/>
    <property type="evidence" value="ECO:0007669"/>
    <property type="project" value="UniProtKB-SubCell"/>
</dbReference>
<organism evidence="5 6">
    <name type="scientific">Candidatus Kuenenbacteria bacterium CG10_big_fil_rev_8_21_14_0_10_36_11</name>
    <dbReference type="NCBI Taxonomy" id="1974618"/>
    <lineage>
        <taxon>Bacteria</taxon>
        <taxon>Candidatus Kueneniibacteriota</taxon>
    </lineage>
</organism>
<evidence type="ECO:0000256" key="2">
    <source>
        <dbReference type="ARBA" id="ARBA00023186"/>
    </source>
</evidence>
<evidence type="ECO:0000256" key="1">
    <source>
        <dbReference type="ARBA" id="ARBA00009054"/>
    </source>
</evidence>
<gene>
    <name evidence="3 5" type="primary">grpE</name>
    <name evidence="5" type="ORF">COU23_01915</name>
</gene>
<dbReference type="GO" id="GO:0000774">
    <property type="term" value="F:adenyl-nucleotide exchange factor activity"/>
    <property type="evidence" value="ECO:0007669"/>
    <property type="project" value="InterPro"/>
</dbReference>
<dbReference type="SUPFAM" id="SSF58014">
    <property type="entry name" value="Coiled-coil domain of nucleotide exchange factor GrpE"/>
    <property type="match status" value="1"/>
</dbReference>
<dbReference type="Gene3D" id="3.90.20.20">
    <property type="match status" value="1"/>
</dbReference>
<comment type="similarity">
    <text evidence="1 3 4">Belongs to the GrpE family.</text>
</comment>
<comment type="caution">
    <text evidence="5">The sequence shown here is derived from an EMBL/GenBank/DDBJ whole genome shotgun (WGS) entry which is preliminary data.</text>
</comment>
<dbReference type="GO" id="GO:0042803">
    <property type="term" value="F:protein homodimerization activity"/>
    <property type="evidence" value="ECO:0007669"/>
    <property type="project" value="InterPro"/>
</dbReference>
<evidence type="ECO:0000256" key="3">
    <source>
        <dbReference type="HAMAP-Rule" id="MF_01151"/>
    </source>
</evidence>
<comment type="subcellular location">
    <subcellularLocation>
        <location evidence="3">Cytoplasm</location>
    </subcellularLocation>
</comment>
<proteinExistence type="inferred from homology"/>
<dbReference type="Proteomes" id="UP000231464">
    <property type="component" value="Unassembled WGS sequence"/>
</dbReference>
<dbReference type="PRINTS" id="PR00773">
    <property type="entry name" value="GRPEPROTEIN"/>
</dbReference>
<evidence type="ECO:0000313" key="6">
    <source>
        <dbReference type="Proteomes" id="UP000231464"/>
    </source>
</evidence>
<sequence>MPKHIDEQKNEEFEKLKVQAEEYLNGWKRALADYENLKKQTQKEAEEFAKFATLNFVISLIPVYDHLKLSFNHLPEEFKNNDWVKGIGHIKNQMKEVLNFNGVEEIVPVIGENFNPGFHEAVENANNTNASTNNVNVINVIKEVLSDGYKLNGRVFKPAKVIVK</sequence>
<dbReference type="InterPro" id="IPR009012">
    <property type="entry name" value="GrpE_head"/>
</dbReference>
<dbReference type="Gene3D" id="2.30.22.10">
    <property type="entry name" value="Head domain of nucleotide exchange factor GrpE"/>
    <property type="match status" value="1"/>
</dbReference>
<dbReference type="GO" id="GO:0051087">
    <property type="term" value="F:protein-folding chaperone binding"/>
    <property type="evidence" value="ECO:0007669"/>
    <property type="project" value="InterPro"/>
</dbReference>